<evidence type="ECO:0000313" key="2">
    <source>
        <dbReference type="EMBL" id="ATP18287.1"/>
    </source>
</evidence>
<organism evidence="2 3">
    <name type="scientific">Sphingobium yanoikuyae</name>
    <name type="common">Sphingomonas yanoikuyae</name>
    <dbReference type="NCBI Taxonomy" id="13690"/>
    <lineage>
        <taxon>Bacteria</taxon>
        <taxon>Pseudomonadati</taxon>
        <taxon>Pseudomonadota</taxon>
        <taxon>Alphaproteobacteria</taxon>
        <taxon>Sphingomonadales</taxon>
        <taxon>Sphingomonadaceae</taxon>
        <taxon>Sphingobium</taxon>
    </lineage>
</organism>
<dbReference type="EMBL" id="CP020925">
    <property type="protein sequence ID" value="ATP18287.1"/>
    <property type="molecule type" value="Genomic_DNA"/>
</dbReference>
<reference evidence="2 3" key="1">
    <citation type="submission" date="2017-04" db="EMBL/GenBank/DDBJ databases">
        <title>Characterization, genome and methylation analysis of a phthalic acid esters degrading strain Sphingobium yanoikuyae SHJ.</title>
        <authorList>
            <person name="Feng L."/>
        </authorList>
    </citation>
    <scope>NUCLEOTIDE SEQUENCE [LARGE SCALE GENOMIC DNA]</scope>
    <source>
        <strain evidence="2 3">SHJ</strain>
    </source>
</reference>
<protein>
    <submittedName>
        <fullName evidence="2">Uncharacterized protein</fullName>
    </submittedName>
</protein>
<proteinExistence type="predicted"/>
<feature type="region of interest" description="Disordered" evidence="1">
    <location>
        <begin position="1"/>
        <end position="22"/>
    </location>
</feature>
<accession>A0A2D1R0B0</accession>
<dbReference type="AlphaFoldDB" id="A0A2D1R0B0"/>
<dbReference type="RefSeq" id="WP_107917556.1">
    <property type="nucleotide sequence ID" value="NZ_CP020925.1"/>
</dbReference>
<evidence type="ECO:0000256" key="1">
    <source>
        <dbReference type="SAM" id="MobiDB-lite"/>
    </source>
</evidence>
<dbReference type="Proteomes" id="UP000037029">
    <property type="component" value="Chromosome"/>
</dbReference>
<sequence>MFIGFDPETLQDLSSQPNGIDEPEDMASYSFLVGDWSDLRKRLGHYDVQEPGRLALIPMTRFVLRLFSKIAEISGGDEAMSFLIALGHWATDQLRHD</sequence>
<name>A0A2D1R0B0_SPHYA</name>
<gene>
    <name evidence="2" type="ORF">BV87_07695</name>
</gene>
<evidence type="ECO:0000313" key="3">
    <source>
        <dbReference type="Proteomes" id="UP000037029"/>
    </source>
</evidence>